<reference evidence="3" key="3">
    <citation type="journal article" date="2014" name="Nature">
        <title>Elephant shark genome provides unique insights into gnathostome evolution.</title>
        <authorList>
            <consortium name="International Elephant Shark Genome Sequencing Consortium"/>
            <person name="Venkatesh B."/>
            <person name="Lee A.P."/>
            <person name="Ravi V."/>
            <person name="Maurya A.K."/>
            <person name="Lian M.M."/>
            <person name="Swann J.B."/>
            <person name="Ohta Y."/>
            <person name="Flajnik M.F."/>
            <person name="Sutoh Y."/>
            <person name="Kasahara M."/>
            <person name="Hoon S."/>
            <person name="Gangu V."/>
            <person name="Roy S.W."/>
            <person name="Irimia M."/>
            <person name="Korzh V."/>
            <person name="Kondrychyn I."/>
            <person name="Lim Z.W."/>
            <person name="Tay B.H."/>
            <person name="Tohari S."/>
            <person name="Kong K.W."/>
            <person name="Ho S."/>
            <person name="Lorente-Galdos B."/>
            <person name="Quilez J."/>
            <person name="Marques-Bonet T."/>
            <person name="Raney B.J."/>
            <person name="Ingham P.W."/>
            <person name="Tay A."/>
            <person name="Hillier L.W."/>
            <person name="Minx P."/>
            <person name="Boehm T."/>
            <person name="Wilson R.K."/>
            <person name="Brenner S."/>
            <person name="Warren W.C."/>
        </authorList>
    </citation>
    <scope>NUCLEOTIDE SEQUENCE [LARGE SCALE GENOMIC DNA]</scope>
</reference>
<proteinExistence type="predicted"/>
<dbReference type="Proteomes" id="UP000314986">
    <property type="component" value="Unassembled WGS sequence"/>
</dbReference>
<protein>
    <recommendedName>
        <fullName evidence="4">Ras-associating domain-containing protein</fullName>
    </recommendedName>
</protein>
<reference evidence="3" key="2">
    <citation type="journal article" date="2007" name="PLoS Biol.">
        <title>Survey sequencing and comparative analysis of the elephant shark (Callorhinchus milii) genome.</title>
        <authorList>
            <person name="Venkatesh B."/>
            <person name="Kirkness E.F."/>
            <person name="Loh Y.H."/>
            <person name="Halpern A.L."/>
            <person name="Lee A.P."/>
            <person name="Johnson J."/>
            <person name="Dandona N."/>
            <person name="Viswanathan L.D."/>
            <person name="Tay A."/>
            <person name="Venter J.C."/>
            <person name="Strausberg R.L."/>
            <person name="Brenner S."/>
        </authorList>
    </citation>
    <scope>NUCLEOTIDE SEQUENCE [LARGE SCALE GENOMIC DNA]</scope>
</reference>
<evidence type="ECO:0008006" key="4">
    <source>
        <dbReference type="Google" id="ProtNLM"/>
    </source>
</evidence>
<feature type="compositionally biased region" description="Basic and acidic residues" evidence="1">
    <location>
        <begin position="63"/>
        <end position="75"/>
    </location>
</feature>
<feature type="region of interest" description="Disordered" evidence="1">
    <location>
        <begin position="197"/>
        <end position="244"/>
    </location>
</feature>
<dbReference type="Ensembl" id="ENSCMIT00000015900.1">
    <property type="protein sequence ID" value="ENSCMIP00000015580.1"/>
    <property type="gene ID" value="ENSCMIG00000007591.1"/>
</dbReference>
<dbReference type="InParanoid" id="A0A4W3HJU4"/>
<sequence>MEEIWREMRWIMDVLQYARYKQPPGGIPLTWLMYFTKSMSKDGAQSTLCNPDYLLSPTPSPEPGRKQNSDSHGISDEDGSSEVFLATDSDYDSSRAQSPKELDLIYSAVPDCSRRPNHILRDSAPDVLRAYEFRSPIASSNQEGPRHPTIYDSDFVLPSRQLELLHITEKRQAYCVRTSSLDMPKQSFHIQRKCWSRPESMDESSAEQKSNESEQQSSGSYTTRNKPSVSFHPDTDLPPEDYSGPFCKEESHDCTEWSNTCQGSVEKGPEPNGGKKLNSVSLRVYPEYQTGLPKETSVKLQVTVSTSACEIVKLVVKEMNEVSIKMSGSTEALCYRDDQLDHFGLMLVTDTMEKWLRDDFQPLCLQNPWTKGRLCVRIKEFSPLLLQYGKATTV</sequence>
<dbReference type="AlphaFoldDB" id="A0A4W3HJU4"/>
<dbReference type="PANTHER" id="PTHR21437">
    <property type="entry name" value="WIDE AWAKE"/>
    <property type="match status" value="1"/>
</dbReference>
<dbReference type="InterPro" id="IPR039269">
    <property type="entry name" value="ANKFN1"/>
</dbReference>
<keyword evidence="3" id="KW-1185">Reference proteome</keyword>
<name>A0A4W3HJU4_CALMI</name>
<dbReference type="PANTHER" id="PTHR21437:SF2">
    <property type="entry name" value="ANKYRIN REPEAT AND FIBRONECTIN TYPE-III DOMAIN-CONTAINING PROTEIN 1-LIKE"/>
    <property type="match status" value="1"/>
</dbReference>
<evidence type="ECO:0000313" key="2">
    <source>
        <dbReference type="Ensembl" id="ENSCMIP00000015580.1"/>
    </source>
</evidence>
<feature type="region of interest" description="Disordered" evidence="1">
    <location>
        <begin position="50"/>
        <end position="80"/>
    </location>
</feature>
<organism evidence="2 3">
    <name type="scientific">Callorhinchus milii</name>
    <name type="common">Ghost shark</name>
    <dbReference type="NCBI Taxonomy" id="7868"/>
    <lineage>
        <taxon>Eukaryota</taxon>
        <taxon>Metazoa</taxon>
        <taxon>Chordata</taxon>
        <taxon>Craniata</taxon>
        <taxon>Vertebrata</taxon>
        <taxon>Chondrichthyes</taxon>
        <taxon>Holocephali</taxon>
        <taxon>Chimaeriformes</taxon>
        <taxon>Callorhinchidae</taxon>
        <taxon>Callorhinchus</taxon>
    </lineage>
</organism>
<dbReference type="CDD" id="cd17117">
    <property type="entry name" value="RA_ANKFN1_like"/>
    <property type="match status" value="1"/>
</dbReference>
<evidence type="ECO:0000256" key="1">
    <source>
        <dbReference type="SAM" id="MobiDB-lite"/>
    </source>
</evidence>
<dbReference type="GO" id="GO:0061172">
    <property type="term" value="P:regulation of establishment of bipolar cell polarity"/>
    <property type="evidence" value="ECO:0007669"/>
    <property type="project" value="TreeGrafter"/>
</dbReference>
<dbReference type="GO" id="GO:0005819">
    <property type="term" value="C:spindle"/>
    <property type="evidence" value="ECO:0007669"/>
    <property type="project" value="TreeGrafter"/>
</dbReference>
<dbReference type="STRING" id="7868.ENSCMIP00000015580"/>
<reference evidence="2" key="5">
    <citation type="submission" date="2025-09" db="UniProtKB">
        <authorList>
            <consortium name="Ensembl"/>
        </authorList>
    </citation>
    <scope>IDENTIFICATION</scope>
</reference>
<reference evidence="2" key="4">
    <citation type="submission" date="2025-08" db="UniProtKB">
        <authorList>
            <consortium name="Ensembl"/>
        </authorList>
    </citation>
    <scope>IDENTIFICATION</scope>
</reference>
<reference evidence="3" key="1">
    <citation type="journal article" date="2006" name="Science">
        <title>Ancient noncoding elements conserved in the human genome.</title>
        <authorList>
            <person name="Venkatesh B."/>
            <person name="Kirkness E.F."/>
            <person name="Loh Y.H."/>
            <person name="Halpern A.L."/>
            <person name="Lee A.P."/>
            <person name="Johnson J."/>
            <person name="Dandona N."/>
            <person name="Viswanathan L.D."/>
            <person name="Tay A."/>
            <person name="Venter J.C."/>
            <person name="Strausberg R.L."/>
            <person name="Brenner S."/>
        </authorList>
    </citation>
    <scope>NUCLEOTIDE SEQUENCE [LARGE SCALE GENOMIC DNA]</scope>
</reference>
<accession>A0A4W3HJU4</accession>
<evidence type="ECO:0000313" key="3">
    <source>
        <dbReference type="Proteomes" id="UP000314986"/>
    </source>
</evidence>
<dbReference type="GO" id="GO:0000132">
    <property type="term" value="P:establishment of mitotic spindle orientation"/>
    <property type="evidence" value="ECO:0007669"/>
    <property type="project" value="TreeGrafter"/>
</dbReference>
<dbReference type="OMA" id="CKEESHD"/>
<dbReference type="GeneTree" id="ENSGT00940000163071"/>